<accession>A0A2C6KIP6</accession>
<name>A0A2C6KIP6_9APIC</name>
<evidence type="ECO:0000256" key="1">
    <source>
        <dbReference type="SAM" id="MobiDB-lite"/>
    </source>
</evidence>
<dbReference type="RefSeq" id="XP_067917955.1">
    <property type="nucleotide sequence ID" value="XM_068070068.1"/>
</dbReference>
<reference evidence="2 3" key="1">
    <citation type="journal article" date="2017" name="Int. J. Parasitol.">
        <title>The genome of the protozoan parasite Cystoisospora suis and a reverse vaccinology approach to identify vaccine candidates.</title>
        <authorList>
            <person name="Palmieri N."/>
            <person name="Shrestha A."/>
            <person name="Ruttkowski B."/>
            <person name="Beck T."/>
            <person name="Vogl C."/>
            <person name="Tomley F."/>
            <person name="Blake D.P."/>
            <person name="Joachim A."/>
        </authorList>
    </citation>
    <scope>NUCLEOTIDE SEQUENCE [LARGE SCALE GENOMIC DNA]</scope>
    <source>
        <strain evidence="2 3">Wien I</strain>
    </source>
</reference>
<feature type="non-terminal residue" evidence="2">
    <location>
        <position position="296"/>
    </location>
</feature>
<protein>
    <submittedName>
        <fullName evidence="2">Uncharacterized protein</fullName>
    </submittedName>
</protein>
<dbReference type="GeneID" id="94433279"/>
<keyword evidence="3" id="KW-1185">Reference proteome</keyword>
<feature type="region of interest" description="Disordered" evidence="1">
    <location>
        <begin position="240"/>
        <end position="259"/>
    </location>
</feature>
<feature type="compositionally biased region" description="Basic residues" evidence="1">
    <location>
        <begin position="282"/>
        <end position="296"/>
    </location>
</feature>
<evidence type="ECO:0000313" key="2">
    <source>
        <dbReference type="EMBL" id="PHJ16226.1"/>
    </source>
</evidence>
<proteinExistence type="predicted"/>
<dbReference type="VEuPathDB" id="ToxoDB:CSUI_009960"/>
<gene>
    <name evidence="2" type="ORF">CSUI_009960</name>
</gene>
<dbReference type="OrthoDB" id="382408at2759"/>
<dbReference type="Proteomes" id="UP000221165">
    <property type="component" value="Unassembled WGS sequence"/>
</dbReference>
<comment type="caution">
    <text evidence="2">The sequence shown here is derived from an EMBL/GenBank/DDBJ whole genome shotgun (WGS) entry which is preliminary data.</text>
</comment>
<dbReference type="AlphaFoldDB" id="A0A2C6KIP6"/>
<organism evidence="2 3">
    <name type="scientific">Cystoisospora suis</name>
    <dbReference type="NCBI Taxonomy" id="483139"/>
    <lineage>
        <taxon>Eukaryota</taxon>
        <taxon>Sar</taxon>
        <taxon>Alveolata</taxon>
        <taxon>Apicomplexa</taxon>
        <taxon>Conoidasida</taxon>
        <taxon>Coccidia</taxon>
        <taxon>Eucoccidiorida</taxon>
        <taxon>Eimeriorina</taxon>
        <taxon>Sarcocystidae</taxon>
        <taxon>Cystoisospora</taxon>
    </lineage>
</organism>
<feature type="region of interest" description="Disordered" evidence="1">
    <location>
        <begin position="276"/>
        <end position="296"/>
    </location>
</feature>
<dbReference type="EMBL" id="MIGC01006424">
    <property type="protein sequence ID" value="PHJ16226.1"/>
    <property type="molecule type" value="Genomic_DNA"/>
</dbReference>
<evidence type="ECO:0000313" key="3">
    <source>
        <dbReference type="Proteomes" id="UP000221165"/>
    </source>
</evidence>
<sequence>MASRVAAATVGGGGLISRAASALVSRQINWNNESAMKRLFESIHKIKTKIPEGCEDAYRNFRLYIQHGDRDTIIPWTMGYELFALAKSLRNAYQLSYLPLKFDRMPGENHATILSGRSELTLLENCFCPYRLHPASPIALLKFYSRLTHLPAYKATATRLSHEPPHHSSSVIGISPKQQEEQKAFLPQAGLSKGKDSGAVALLKRQNTAIGIVSVAGEGERREKNDKDLLCSYSSYMKEKKRGEQDANGGGSDRRRIGYVNSDSYVFSSNSKREAVGASHVALHHSTPHPSFSRRQ</sequence>